<dbReference type="GO" id="GO:0042834">
    <property type="term" value="F:peptidoglycan binding"/>
    <property type="evidence" value="ECO:0007669"/>
    <property type="project" value="InterPro"/>
</dbReference>
<evidence type="ECO:0000256" key="2">
    <source>
        <dbReference type="SAM" id="Phobius"/>
    </source>
</evidence>
<reference evidence="4 5" key="1">
    <citation type="journal article" date="2020" name="Syst. Appl. Microbiol.">
        <title>Arthrospiribacter ruber gen. nov., sp. nov., a novel bacterium isolated from Arthrospira cultures.</title>
        <authorList>
            <person name="Waleron M."/>
            <person name="Misztak A."/>
            <person name="Waleron M.M."/>
            <person name="Furmaniak M."/>
            <person name="Mrozik A."/>
            <person name="Waleron K."/>
        </authorList>
    </citation>
    <scope>NUCLEOTIDE SEQUENCE [LARGE SCALE GENOMIC DNA]</scope>
    <source>
        <strain evidence="4 5">DPMB0001</strain>
    </source>
</reference>
<dbReference type="Proteomes" id="UP000727490">
    <property type="component" value="Unassembled WGS sequence"/>
</dbReference>
<feature type="transmembrane region" description="Helical" evidence="2">
    <location>
        <begin position="76"/>
        <end position="96"/>
    </location>
</feature>
<comment type="caution">
    <text evidence="4">The sequence shown here is derived from an EMBL/GenBank/DDBJ whole genome shotgun (WGS) entry which is preliminary data.</text>
</comment>
<dbReference type="InterPro" id="IPR007730">
    <property type="entry name" value="SPOR-like_dom"/>
</dbReference>
<evidence type="ECO:0000313" key="4">
    <source>
        <dbReference type="EMBL" id="MBW3466774.1"/>
    </source>
</evidence>
<accession>A0A951IVQ2</accession>
<feature type="domain" description="SPOR" evidence="3">
    <location>
        <begin position="172"/>
        <end position="250"/>
    </location>
</feature>
<evidence type="ECO:0000256" key="1">
    <source>
        <dbReference type="SAM" id="MobiDB-lite"/>
    </source>
</evidence>
<dbReference type="Pfam" id="PF05036">
    <property type="entry name" value="SPOR"/>
    <property type="match status" value="1"/>
</dbReference>
<keyword evidence="2" id="KW-0472">Membrane</keyword>
<dbReference type="EMBL" id="RPHB01000001">
    <property type="protein sequence ID" value="MBW3466774.1"/>
    <property type="molecule type" value="Genomic_DNA"/>
</dbReference>
<name>A0A951IVQ2_9BACT</name>
<evidence type="ECO:0000259" key="3">
    <source>
        <dbReference type="PROSITE" id="PS51724"/>
    </source>
</evidence>
<dbReference type="RefSeq" id="WP_219286922.1">
    <property type="nucleotide sequence ID" value="NZ_RPHB01000001.1"/>
</dbReference>
<feature type="compositionally biased region" description="Basic and acidic residues" evidence="1">
    <location>
        <begin position="35"/>
        <end position="49"/>
    </location>
</feature>
<dbReference type="AlphaFoldDB" id="A0A951IVQ2"/>
<dbReference type="PROSITE" id="PS51724">
    <property type="entry name" value="SPOR"/>
    <property type="match status" value="1"/>
</dbReference>
<evidence type="ECO:0000313" key="5">
    <source>
        <dbReference type="Proteomes" id="UP000727490"/>
    </source>
</evidence>
<keyword evidence="2" id="KW-0812">Transmembrane</keyword>
<keyword evidence="2" id="KW-1133">Transmembrane helix</keyword>
<organism evidence="4 5">
    <name type="scientific">Arthrospiribacter ruber</name>
    <dbReference type="NCBI Taxonomy" id="2487934"/>
    <lineage>
        <taxon>Bacteria</taxon>
        <taxon>Pseudomonadati</taxon>
        <taxon>Bacteroidota</taxon>
        <taxon>Cytophagia</taxon>
        <taxon>Cytophagales</taxon>
        <taxon>Cyclobacteriaceae</taxon>
        <taxon>Arthrospiribacter</taxon>
    </lineage>
</organism>
<protein>
    <submittedName>
        <fullName evidence="4">SPOR domain-containing protein</fullName>
    </submittedName>
</protein>
<proteinExistence type="predicted"/>
<sequence>MSSHEKDKNQGPEDKDYGFPFVEVTPLVEPQASSQEKETVAPVTKEDEKSSHISVDKGLIKPTINTSRKAKRQSPVLFSLVLLIVVILGVMAYFLYYQPTAEQKVSQSNTVAVSDLPVAVEEENTEEPQAMEMESDQDEIEVEAEPQEDIPNPNISPERSNATGTIETVQAPAERPVYHIIVGSMPNESLAREEAEKLLQKGKNLYLLMPHGDTRNYRLSIGSFGTFSSASQALDEAKKEFDDSIWILKY</sequence>
<keyword evidence="5" id="KW-1185">Reference proteome</keyword>
<feature type="region of interest" description="Disordered" evidence="1">
    <location>
        <begin position="141"/>
        <end position="161"/>
    </location>
</feature>
<feature type="region of interest" description="Disordered" evidence="1">
    <location>
        <begin position="27"/>
        <end position="49"/>
    </location>
</feature>
<gene>
    <name evidence="4" type="ORF">EGN73_02945</name>
</gene>